<protein>
    <recommendedName>
        <fullName evidence="4">MarR family transcriptional regulator</fullName>
    </recommendedName>
</protein>
<name>A0A9E7CWD6_9HYPH</name>
<dbReference type="Gene3D" id="1.10.10.10">
    <property type="entry name" value="Winged helix-like DNA-binding domain superfamily/Winged helix DNA-binding domain"/>
    <property type="match status" value="1"/>
</dbReference>
<dbReference type="KEGG" id="apol:K9D25_19095"/>
<dbReference type="InterPro" id="IPR036388">
    <property type="entry name" value="WH-like_DNA-bd_sf"/>
</dbReference>
<feature type="region of interest" description="Disordered" evidence="1">
    <location>
        <begin position="1"/>
        <end position="21"/>
    </location>
</feature>
<evidence type="ECO:0008006" key="4">
    <source>
        <dbReference type="Google" id="ProtNLM"/>
    </source>
</evidence>
<dbReference type="InterPro" id="IPR036390">
    <property type="entry name" value="WH_DNA-bd_sf"/>
</dbReference>
<accession>A0A9E7CWD6</accession>
<sequence length="311" mass="33932">MARRTLEQGTRGPTGRPAGLPAELSARADDLLRHPGLPLALAEYCAGMAAGSPVRWPYYKMFDQLGRYLVCYMLIHNYYQWRHRAGPPPTLSALQKVAGVSPRQTAGFVAALRAGRLVTVEADPADRRVTLLRPSPVVVAEIGRSLRLFVEALDRLDPPSERARPLRAAPLGDPDALGDLIARSAAYVLAHGTLLHPFPRVLSFAQRDCGYLLLTVVIGNHYAQSVQGAALNLPLRRRDLADRLQVSTAHIGSLLADAEAKGWFSVGPGGHLAALDAGFLAEFERWSVWQMVHFEWLGEAEAVKGLQLEVS</sequence>
<organism evidence="2 3">
    <name type="scientific">Ancylobacter polymorphus</name>
    <dbReference type="NCBI Taxonomy" id="223390"/>
    <lineage>
        <taxon>Bacteria</taxon>
        <taxon>Pseudomonadati</taxon>
        <taxon>Pseudomonadota</taxon>
        <taxon>Alphaproteobacteria</taxon>
        <taxon>Hyphomicrobiales</taxon>
        <taxon>Xanthobacteraceae</taxon>
        <taxon>Ancylobacter</taxon>
    </lineage>
</organism>
<dbReference type="SUPFAM" id="SSF46785">
    <property type="entry name" value="Winged helix' DNA-binding domain"/>
    <property type="match status" value="1"/>
</dbReference>
<dbReference type="AlphaFoldDB" id="A0A9E7CWD6"/>
<dbReference type="EMBL" id="CP083239">
    <property type="protein sequence ID" value="UOK70794.1"/>
    <property type="molecule type" value="Genomic_DNA"/>
</dbReference>
<reference evidence="2" key="1">
    <citation type="submission" date="2021-09" db="EMBL/GenBank/DDBJ databases">
        <title>Network and meta-omics reveal the key degrader and cooperation patterns in an efficient 1,4-dioxane-degrading microbial community.</title>
        <authorList>
            <person name="Dai C."/>
        </authorList>
    </citation>
    <scope>NUCLEOTIDE SEQUENCE</scope>
    <source>
        <strain evidence="2">ZM13</strain>
    </source>
</reference>
<dbReference type="RefSeq" id="WP_244377391.1">
    <property type="nucleotide sequence ID" value="NZ_CP083239.1"/>
</dbReference>
<evidence type="ECO:0000313" key="2">
    <source>
        <dbReference type="EMBL" id="UOK70794.1"/>
    </source>
</evidence>
<dbReference type="Proteomes" id="UP000831684">
    <property type="component" value="Chromosome"/>
</dbReference>
<evidence type="ECO:0000313" key="3">
    <source>
        <dbReference type="Proteomes" id="UP000831684"/>
    </source>
</evidence>
<gene>
    <name evidence="2" type="ORF">K9D25_19095</name>
</gene>
<proteinExistence type="predicted"/>
<evidence type="ECO:0000256" key="1">
    <source>
        <dbReference type="SAM" id="MobiDB-lite"/>
    </source>
</evidence>